<feature type="domain" description="MYND-type" evidence="9">
    <location>
        <begin position="240"/>
        <end position="278"/>
    </location>
</feature>
<keyword evidence="3 7" id="KW-0863">Zinc-finger</keyword>
<dbReference type="Gene3D" id="1.25.40.20">
    <property type="entry name" value="Ankyrin repeat-containing domain"/>
    <property type="match status" value="2"/>
</dbReference>
<evidence type="ECO:0000256" key="6">
    <source>
        <dbReference type="PROSITE-ProRule" id="PRU00023"/>
    </source>
</evidence>
<evidence type="ECO:0000256" key="2">
    <source>
        <dbReference type="ARBA" id="ARBA00022737"/>
    </source>
</evidence>
<gene>
    <name evidence="10" type="ORF">DUNSADRAFT_7554</name>
</gene>
<evidence type="ECO:0000313" key="10">
    <source>
        <dbReference type="EMBL" id="KAF5835324.1"/>
    </source>
</evidence>
<comment type="caution">
    <text evidence="10">The sequence shown here is derived from an EMBL/GenBank/DDBJ whole genome shotgun (WGS) entry which is preliminary data.</text>
</comment>
<keyword evidence="5 6" id="KW-0040">ANK repeat</keyword>
<evidence type="ECO:0000256" key="8">
    <source>
        <dbReference type="SAM" id="MobiDB-lite"/>
    </source>
</evidence>
<dbReference type="Gene3D" id="6.10.140.2220">
    <property type="match status" value="1"/>
</dbReference>
<dbReference type="InterPro" id="IPR036770">
    <property type="entry name" value="Ankyrin_rpt-contain_sf"/>
</dbReference>
<evidence type="ECO:0000259" key="9">
    <source>
        <dbReference type="PROSITE" id="PS50865"/>
    </source>
</evidence>
<evidence type="ECO:0000256" key="3">
    <source>
        <dbReference type="ARBA" id="ARBA00022771"/>
    </source>
</evidence>
<evidence type="ECO:0000256" key="5">
    <source>
        <dbReference type="ARBA" id="ARBA00023043"/>
    </source>
</evidence>
<protein>
    <submittedName>
        <fullName evidence="10">Ankyrin repeat-containing domain protein</fullName>
    </submittedName>
</protein>
<dbReference type="InterPro" id="IPR002893">
    <property type="entry name" value="Znf_MYND"/>
</dbReference>
<dbReference type="EMBL" id="MU069711">
    <property type="protein sequence ID" value="KAF5835324.1"/>
    <property type="molecule type" value="Genomic_DNA"/>
</dbReference>
<evidence type="ECO:0000313" key="11">
    <source>
        <dbReference type="Proteomes" id="UP000815325"/>
    </source>
</evidence>
<reference evidence="10" key="1">
    <citation type="submission" date="2017-08" db="EMBL/GenBank/DDBJ databases">
        <authorList>
            <person name="Polle J.E."/>
            <person name="Barry K."/>
            <person name="Cushman J."/>
            <person name="Schmutz J."/>
            <person name="Tran D."/>
            <person name="Hathwaick L.T."/>
            <person name="Yim W.C."/>
            <person name="Jenkins J."/>
            <person name="Mckie-Krisberg Z.M."/>
            <person name="Prochnik S."/>
            <person name="Lindquist E."/>
            <person name="Dockter R.B."/>
            <person name="Adam C."/>
            <person name="Molina H."/>
            <person name="Bunkerborg J."/>
            <person name="Jin E."/>
            <person name="Buchheim M."/>
            <person name="Magnuson J."/>
        </authorList>
    </citation>
    <scope>NUCLEOTIDE SEQUENCE</scope>
    <source>
        <strain evidence="10">CCAP 19/18</strain>
    </source>
</reference>
<name>A0ABQ7GL43_DUNSA</name>
<proteinExistence type="predicted"/>
<organism evidence="10 11">
    <name type="scientific">Dunaliella salina</name>
    <name type="common">Green alga</name>
    <name type="synonym">Protococcus salinus</name>
    <dbReference type="NCBI Taxonomy" id="3046"/>
    <lineage>
        <taxon>Eukaryota</taxon>
        <taxon>Viridiplantae</taxon>
        <taxon>Chlorophyta</taxon>
        <taxon>core chlorophytes</taxon>
        <taxon>Chlorophyceae</taxon>
        <taxon>CS clade</taxon>
        <taxon>Chlamydomonadales</taxon>
        <taxon>Dunaliellaceae</taxon>
        <taxon>Dunaliella</taxon>
    </lineage>
</organism>
<evidence type="ECO:0000256" key="4">
    <source>
        <dbReference type="ARBA" id="ARBA00022833"/>
    </source>
</evidence>
<dbReference type="Pfam" id="PF12796">
    <property type="entry name" value="Ank_2"/>
    <property type="match status" value="2"/>
</dbReference>
<dbReference type="PANTHER" id="PTHR24171">
    <property type="entry name" value="ANKYRIN REPEAT DOMAIN-CONTAINING PROTEIN 39-RELATED"/>
    <property type="match status" value="1"/>
</dbReference>
<dbReference type="PROSITE" id="PS50297">
    <property type="entry name" value="ANK_REP_REGION"/>
    <property type="match status" value="2"/>
</dbReference>
<dbReference type="Proteomes" id="UP000815325">
    <property type="component" value="Unassembled WGS sequence"/>
</dbReference>
<accession>A0ABQ7GL43</accession>
<dbReference type="SUPFAM" id="SSF48403">
    <property type="entry name" value="Ankyrin repeat"/>
    <property type="match status" value="1"/>
</dbReference>
<keyword evidence="4" id="KW-0862">Zinc</keyword>
<evidence type="ECO:0000256" key="7">
    <source>
        <dbReference type="PROSITE-ProRule" id="PRU00134"/>
    </source>
</evidence>
<feature type="region of interest" description="Disordered" evidence="8">
    <location>
        <begin position="127"/>
        <end position="231"/>
    </location>
</feature>
<keyword evidence="11" id="KW-1185">Reference proteome</keyword>
<dbReference type="SUPFAM" id="SSF144232">
    <property type="entry name" value="HIT/MYND zinc finger-like"/>
    <property type="match status" value="1"/>
</dbReference>
<sequence length="297" mass="29909">MASQNGHQDVVALLLDRGAKVNTACLPFGATALLVASQFGREDCVQRLLKAGAATEMAGIDGATALSIASEKGYKKVVQLLLDAGAPVNLKTHSGLTPMQVAAAHGQCNIARMLCAVALDRAANGHMHTKTSAQPGSSSPGANAAAQESAHSVPPGGSSKGGPFLAGGSSNGGPVSSKGCSDRGPVPPGSISAGGPVPNGGSKEGPIPARVGCNGRPSKSQAAQDAATGPSGQRRAVKTCLWCGASGKQLKRCSGCGLVWLCGTECQNACWPSHRVVCKEAQRKARAEQSRVSKQPS</sequence>
<feature type="compositionally biased region" description="Low complexity" evidence="8">
    <location>
        <begin position="132"/>
        <end position="163"/>
    </location>
</feature>
<dbReference type="PROSITE" id="PS50865">
    <property type="entry name" value="ZF_MYND_2"/>
    <property type="match status" value="1"/>
</dbReference>
<dbReference type="InterPro" id="IPR002110">
    <property type="entry name" value="Ankyrin_rpt"/>
</dbReference>
<feature type="repeat" description="ANK" evidence="6">
    <location>
        <begin position="61"/>
        <end position="93"/>
    </location>
</feature>
<dbReference type="Pfam" id="PF01753">
    <property type="entry name" value="zf-MYND"/>
    <property type="match status" value="1"/>
</dbReference>
<evidence type="ECO:0000256" key="1">
    <source>
        <dbReference type="ARBA" id="ARBA00022723"/>
    </source>
</evidence>
<keyword evidence="2" id="KW-0677">Repeat</keyword>
<dbReference type="PROSITE" id="PS50088">
    <property type="entry name" value="ANK_REPEAT"/>
    <property type="match status" value="2"/>
</dbReference>
<keyword evidence="1" id="KW-0479">Metal-binding</keyword>
<dbReference type="SMART" id="SM00248">
    <property type="entry name" value="ANK"/>
    <property type="match status" value="4"/>
</dbReference>
<feature type="repeat" description="ANK" evidence="6">
    <location>
        <begin position="1"/>
        <end position="26"/>
    </location>
</feature>